<dbReference type="RefSeq" id="WP_212009663.1">
    <property type="nucleotide sequence ID" value="NZ_JAAFYZ010000041.1"/>
</dbReference>
<dbReference type="InterPro" id="IPR004352">
    <property type="entry name" value="GH114_TIM-barrel"/>
</dbReference>
<dbReference type="PANTHER" id="PTHR35273">
    <property type="entry name" value="ALPHA-1,4 POLYGALACTOSAMINIDASE, PUTATIVE (AFU_ORTHOLOGUE AFUA_3G07890)-RELATED"/>
    <property type="match status" value="1"/>
</dbReference>
<dbReference type="SUPFAM" id="SSF51445">
    <property type="entry name" value="(Trans)glycosidases"/>
    <property type="match status" value="1"/>
</dbReference>
<evidence type="ECO:0000313" key="4">
    <source>
        <dbReference type="Proteomes" id="UP000730482"/>
    </source>
</evidence>
<dbReference type="PANTHER" id="PTHR35273:SF2">
    <property type="entry name" value="ALPHA-GALACTOSIDASE"/>
    <property type="match status" value="1"/>
</dbReference>
<dbReference type="Pfam" id="PF03537">
    <property type="entry name" value="Glyco_hydro_114"/>
    <property type="match status" value="1"/>
</dbReference>
<proteinExistence type="predicted"/>
<keyword evidence="4" id="KW-1185">Reference proteome</keyword>
<reference evidence="3 4" key="1">
    <citation type="submission" date="2020-02" db="EMBL/GenBank/DDBJ databases">
        <title>Acidophilic actinobacteria isolated from forest soil.</title>
        <authorList>
            <person name="Golinska P."/>
        </authorList>
    </citation>
    <scope>NUCLEOTIDE SEQUENCE [LARGE SCALE GENOMIC DNA]</scope>
    <source>
        <strain evidence="3 4">NL8</strain>
    </source>
</reference>
<name>A0ABS5KPW7_9ACTN</name>
<dbReference type="EMBL" id="JAAFYZ010000041">
    <property type="protein sequence ID" value="MBS2548088.1"/>
    <property type="molecule type" value="Genomic_DNA"/>
</dbReference>
<organism evidence="3 4">
    <name type="scientific">Catenulispora pinistramenti</name>
    <dbReference type="NCBI Taxonomy" id="2705254"/>
    <lineage>
        <taxon>Bacteria</taxon>
        <taxon>Bacillati</taxon>
        <taxon>Actinomycetota</taxon>
        <taxon>Actinomycetes</taxon>
        <taxon>Catenulisporales</taxon>
        <taxon>Catenulisporaceae</taxon>
        <taxon>Catenulispora</taxon>
    </lineage>
</organism>
<sequence>MSLTPSAKRLAAAAAGLALAAVTTAVLAPSAGAAPSTVRPAASATPALPSPVSCSDCWQPDVQTSWNWVISTVPTAPYRNVQMYDVDGFNNTAANVSALHAAGIKAVCYLSAGTYENWRPDASQFPSSVLGSGNGWPGEKWLDIREIQKSNSVLRTIMDARLDMCQQKGFDMVELDNVDGYANSTGFPLTAADQLYFNATLADDAHSRGLSVLQKNDNEQIPQLLPYFDGALNEQCNQYKECTTAQNGDYGYDQYVAAGKPVFQAEYNLATSKFCSADNSNDFNGVRFDLNLDDKTFEPCR</sequence>
<feature type="signal peptide" evidence="1">
    <location>
        <begin position="1"/>
        <end position="20"/>
    </location>
</feature>
<evidence type="ECO:0000259" key="2">
    <source>
        <dbReference type="Pfam" id="PF03537"/>
    </source>
</evidence>
<dbReference type="Proteomes" id="UP000730482">
    <property type="component" value="Unassembled WGS sequence"/>
</dbReference>
<feature type="chain" id="PRO_5045130875" evidence="1">
    <location>
        <begin position="21"/>
        <end position="301"/>
    </location>
</feature>
<gene>
    <name evidence="3" type="ORF">KGQ19_14570</name>
</gene>
<protein>
    <submittedName>
        <fullName evidence="3">Endo alpha-1,4 polygalactosaminidase</fullName>
    </submittedName>
</protein>
<dbReference type="Gene3D" id="3.20.20.70">
    <property type="entry name" value="Aldolase class I"/>
    <property type="match status" value="1"/>
</dbReference>
<dbReference type="InterPro" id="IPR017853">
    <property type="entry name" value="GH"/>
</dbReference>
<evidence type="ECO:0000256" key="1">
    <source>
        <dbReference type="SAM" id="SignalP"/>
    </source>
</evidence>
<keyword evidence="1" id="KW-0732">Signal</keyword>
<evidence type="ECO:0000313" key="3">
    <source>
        <dbReference type="EMBL" id="MBS2548088.1"/>
    </source>
</evidence>
<dbReference type="InterPro" id="IPR013785">
    <property type="entry name" value="Aldolase_TIM"/>
</dbReference>
<accession>A0ABS5KPW7</accession>
<comment type="caution">
    <text evidence="3">The sequence shown here is derived from an EMBL/GenBank/DDBJ whole genome shotgun (WGS) entry which is preliminary data.</text>
</comment>
<feature type="domain" description="Glycoside-hydrolase family GH114 TIM-barrel" evidence="2">
    <location>
        <begin position="65"/>
        <end position="295"/>
    </location>
</feature>